<evidence type="ECO:0000256" key="1">
    <source>
        <dbReference type="SAM" id="Phobius"/>
    </source>
</evidence>
<keyword evidence="3" id="KW-1185">Reference proteome</keyword>
<accession>A0ABW0JQ35</accession>
<evidence type="ECO:0000313" key="2">
    <source>
        <dbReference type="EMBL" id="MFC5437907.1"/>
    </source>
</evidence>
<dbReference type="NCBIfam" id="TIGR02532">
    <property type="entry name" value="IV_pilin_GFxxxE"/>
    <property type="match status" value="1"/>
</dbReference>
<dbReference type="Proteomes" id="UP001596013">
    <property type="component" value="Unassembled WGS sequence"/>
</dbReference>
<dbReference type="InterPro" id="IPR012902">
    <property type="entry name" value="N_methyl_site"/>
</dbReference>
<keyword evidence="1" id="KW-0472">Membrane</keyword>
<keyword evidence="1" id="KW-1133">Transmembrane helix</keyword>
<evidence type="ECO:0000313" key="3">
    <source>
        <dbReference type="Proteomes" id="UP001596013"/>
    </source>
</evidence>
<sequence>MAPIFSRGQHGLTLIELMVAMVLGLLVAAGIVTVFASTSSSNKAQNQLARLQEEGRFAITRLSSDLSMANGQYCTNSGGVAKPGSGGTYLDHLRTPKVYAKNLIGALGDVTTNWGATSGLTYPAAPTASYSMPSFLFMRGYDCKLTACTPVDPHDYVAGIPAMGVALNSRVKGSDVVTVRYVNPSAGWSIGSAGGSTIATSSSVGTITSITLKPLSNEPPASNFTNGDLVMLADCSNAQIFPASASSSVITPSTDTTLVYTDSTPAAQQPESAPAVFSVNRDLQTVTYYLKVVSVNNDGKAPFTGALIRRVNGAVAGRGGSEDELVRGVERLDFQYGVQDASGKTSFLSAKDVDDSTACPPSEINAVTSVGCLWRGVKSIEVSLLMDGQVPLYTLAASDQQYRYSADTNTGLLAPSGHAIKPTDQGFPDQLLRREFTALIAVRNYNP</sequence>
<proteinExistence type="predicted"/>
<dbReference type="Pfam" id="PF07963">
    <property type="entry name" value="N_methyl"/>
    <property type="match status" value="1"/>
</dbReference>
<dbReference type="Pfam" id="PF16074">
    <property type="entry name" value="PilW"/>
    <property type="match status" value="1"/>
</dbReference>
<organism evidence="2 3">
    <name type="scientific">Rhodanobacter umsongensis</name>
    <dbReference type="NCBI Taxonomy" id="633153"/>
    <lineage>
        <taxon>Bacteria</taxon>
        <taxon>Pseudomonadati</taxon>
        <taxon>Pseudomonadota</taxon>
        <taxon>Gammaproteobacteria</taxon>
        <taxon>Lysobacterales</taxon>
        <taxon>Rhodanobacteraceae</taxon>
        <taxon>Rhodanobacter</taxon>
    </lineage>
</organism>
<gene>
    <name evidence="2" type="ORF">ACFPME_15200</name>
</gene>
<reference evidence="3" key="1">
    <citation type="journal article" date="2019" name="Int. J. Syst. Evol. Microbiol.">
        <title>The Global Catalogue of Microorganisms (GCM) 10K type strain sequencing project: providing services to taxonomists for standard genome sequencing and annotation.</title>
        <authorList>
            <consortium name="The Broad Institute Genomics Platform"/>
            <consortium name="The Broad Institute Genome Sequencing Center for Infectious Disease"/>
            <person name="Wu L."/>
            <person name="Ma J."/>
        </authorList>
    </citation>
    <scope>NUCLEOTIDE SEQUENCE [LARGE SCALE GENOMIC DNA]</scope>
    <source>
        <strain evidence="3">JCM 17130</strain>
    </source>
</reference>
<comment type="caution">
    <text evidence="2">The sequence shown here is derived from an EMBL/GenBank/DDBJ whole genome shotgun (WGS) entry which is preliminary data.</text>
</comment>
<dbReference type="RefSeq" id="WP_377306499.1">
    <property type="nucleotide sequence ID" value="NZ_JBHSMK010000009.1"/>
</dbReference>
<dbReference type="EMBL" id="JBHSMK010000009">
    <property type="protein sequence ID" value="MFC5437907.1"/>
    <property type="molecule type" value="Genomic_DNA"/>
</dbReference>
<dbReference type="PROSITE" id="PS00409">
    <property type="entry name" value="PROKAR_NTER_METHYL"/>
    <property type="match status" value="1"/>
</dbReference>
<keyword evidence="1" id="KW-0812">Transmembrane</keyword>
<name>A0ABW0JQ35_9GAMM</name>
<feature type="transmembrane region" description="Helical" evidence="1">
    <location>
        <begin position="12"/>
        <end position="36"/>
    </location>
</feature>
<dbReference type="InterPro" id="IPR032092">
    <property type="entry name" value="PilW"/>
</dbReference>
<protein>
    <submittedName>
        <fullName evidence="2">PilW family protein</fullName>
    </submittedName>
</protein>